<accession>A0A5K7Z7S4</accession>
<sequence>MAYRYDHPDNLVSLIEDSVEKFGDNPLFGAKNAAGQYEWVTYAEVGRRVDNLRGGLARLGIGKDDAVGIIANNRAEWAICAFAAYGLGARYIPMYEKELPKVWKYIIKDANVRVLFVATPEIFEQVKGFMAETPGLEKVLLIGGQDEDSMPGLEGIGEAHPTAAIHPSPHDIAVLIYTSGTTGDPKGVLLSHGNFTTNFLAGGALYPDLGPHSRSLCILPWAHSFGQTGELYNLIHLGGSMGFMGDVTTLAEDMGKVRPTLLVAVPRVFNKIYDGLWAKMNETGGLVKKLFVMGVDSARKRRELAKKGQSGFLTDLKFKLADKIVFSKIRARFGGRLKYAITGSATMNVEIGHFFADIGIPVFDCYGLTETTPAVSMNCPAAHRPGSVGRPLDQVRVEIDRLFLEENADDGEIIVYGPNVMQGYHNKPDATRQVMTTDGGFRTGDRGRLDEDGYLFITGRIKEQYKLENGKYVFPAAIEEEIRLLPWVENAMIYGEGRPYNVCIIVPDFEVLGKYARENRLPEDPQRLVADDRIQKMIGEEIAAFLKGKFGGYEIPKKFLWVTENFSLENGTLTQTMKLKRRSVMEQYRDRLRALYD</sequence>
<keyword evidence="1" id="KW-0547">Nucleotide-binding</keyword>
<dbReference type="EMBL" id="AP021875">
    <property type="protein sequence ID" value="BBO75913.1"/>
    <property type="molecule type" value="Genomic_DNA"/>
</dbReference>
<organism evidence="4 5">
    <name type="scientific">Desulfosarcina widdelii</name>
    <dbReference type="NCBI Taxonomy" id="947919"/>
    <lineage>
        <taxon>Bacteria</taxon>
        <taxon>Pseudomonadati</taxon>
        <taxon>Thermodesulfobacteriota</taxon>
        <taxon>Desulfobacteria</taxon>
        <taxon>Desulfobacterales</taxon>
        <taxon>Desulfosarcinaceae</taxon>
        <taxon>Desulfosarcina</taxon>
    </lineage>
</organism>
<dbReference type="KEGG" id="dwd:DSCW_33300"/>
<evidence type="ECO:0000313" key="5">
    <source>
        <dbReference type="Proteomes" id="UP000427769"/>
    </source>
</evidence>
<dbReference type="InterPro" id="IPR042099">
    <property type="entry name" value="ANL_N_sf"/>
</dbReference>
<dbReference type="CDD" id="cd05907">
    <property type="entry name" value="VL_LC_FACS_like"/>
    <property type="match status" value="1"/>
</dbReference>
<dbReference type="Gene3D" id="3.40.50.12780">
    <property type="entry name" value="N-terminal domain of ligase-like"/>
    <property type="match status" value="1"/>
</dbReference>
<dbReference type="RefSeq" id="WP_155304789.1">
    <property type="nucleotide sequence ID" value="NZ_AP021875.1"/>
</dbReference>
<dbReference type="Proteomes" id="UP000427769">
    <property type="component" value="Chromosome"/>
</dbReference>
<dbReference type="GO" id="GO:0004467">
    <property type="term" value="F:long-chain fatty acid-CoA ligase activity"/>
    <property type="evidence" value="ECO:0007669"/>
    <property type="project" value="TreeGrafter"/>
</dbReference>
<dbReference type="Pfam" id="PF00501">
    <property type="entry name" value="AMP-binding"/>
    <property type="match status" value="1"/>
</dbReference>
<evidence type="ECO:0000256" key="2">
    <source>
        <dbReference type="ARBA" id="ARBA00022840"/>
    </source>
</evidence>
<dbReference type="PANTHER" id="PTHR43272">
    <property type="entry name" value="LONG-CHAIN-FATTY-ACID--COA LIGASE"/>
    <property type="match status" value="1"/>
</dbReference>
<dbReference type="SUPFAM" id="SSF56801">
    <property type="entry name" value="Acetyl-CoA synthetase-like"/>
    <property type="match status" value="1"/>
</dbReference>
<keyword evidence="2" id="KW-0067">ATP-binding</keyword>
<dbReference type="AlphaFoldDB" id="A0A5K7Z7S4"/>
<protein>
    <submittedName>
        <fullName evidence="4">AMP-binding protein</fullName>
    </submittedName>
</protein>
<dbReference type="Pfam" id="PF23562">
    <property type="entry name" value="AMP-binding_C_3"/>
    <property type="match status" value="1"/>
</dbReference>
<proteinExistence type="predicted"/>
<name>A0A5K7Z7S4_9BACT</name>
<feature type="domain" description="AMP-dependent synthetase/ligase" evidence="3">
    <location>
        <begin position="16"/>
        <end position="425"/>
    </location>
</feature>
<evidence type="ECO:0000259" key="3">
    <source>
        <dbReference type="Pfam" id="PF00501"/>
    </source>
</evidence>
<dbReference type="PROSITE" id="PS00455">
    <property type="entry name" value="AMP_BINDING"/>
    <property type="match status" value="1"/>
</dbReference>
<dbReference type="OrthoDB" id="9803968at2"/>
<dbReference type="PANTHER" id="PTHR43272:SF33">
    <property type="entry name" value="AMP-BINDING DOMAIN-CONTAINING PROTEIN-RELATED"/>
    <property type="match status" value="1"/>
</dbReference>
<gene>
    <name evidence="4" type="ORF">DSCW_33300</name>
</gene>
<keyword evidence="5" id="KW-1185">Reference proteome</keyword>
<evidence type="ECO:0000313" key="4">
    <source>
        <dbReference type="EMBL" id="BBO75913.1"/>
    </source>
</evidence>
<dbReference type="InterPro" id="IPR020845">
    <property type="entry name" value="AMP-binding_CS"/>
</dbReference>
<evidence type="ECO:0000256" key="1">
    <source>
        <dbReference type="ARBA" id="ARBA00022741"/>
    </source>
</evidence>
<dbReference type="GO" id="GO:0005524">
    <property type="term" value="F:ATP binding"/>
    <property type="evidence" value="ECO:0007669"/>
    <property type="project" value="UniProtKB-KW"/>
</dbReference>
<dbReference type="InterPro" id="IPR000873">
    <property type="entry name" value="AMP-dep_synth/lig_dom"/>
</dbReference>
<dbReference type="GO" id="GO:0016020">
    <property type="term" value="C:membrane"/>
    <property type="evidence" value="ECO:0007669"/>
    <property type="project" value="TreeGrafter"/>
</dbReference>
<reference evidence="4 5" key="1">
    <citation type="submission" date="2019-11" db="EMBL/GenBank/DDBJ databases">
        <title>Comparative genomics of hydrocarbon-degrading Desulfosarcina strains.</title>
        <authorList>
            <person name="Watanabe M."/>
            <person name="Kojima H."/>
            <person name="Fukui M."/>
        </authorList>
    </citation>
    <scope>NUCLEOTIDE SEQUENCE [LARGE SCALE GENOMIC DNA]</scope>
    <source>
        <strain evidence="4 5">PP31</strain>
    </source>
</reference>